<comment type="caution">
    <text evidence="10">The sequence shown here is derived from an EMBL/GenBank/DDBJ whole genome shotgun (WGS) entry which is preliminary data.</text>
</comment>
<dbReference type="PROSITE" id="PS00284">
    <property type="entry name" value="SERPIN"/>
    <property type="match status" value="1"/>
</dbReference>
<evidence type="ECO:0000259" key="9">
    <source>
        <dbReference type="SMART" id="SM00093"/>
    </source>
</evidence>
<keyword evidence="7" id="KW-0325">Glycoprotein</keyword>
<evidence type="ECO:0000256" key="1">
    <source>
        <dbReference type="ARBA" id="ARBA00004613"/>
    </source>
</evidence>
<protein>
    <recommendedName>
        <fullName evidence="9">Serpin domain-containing protein</fullName>
    </recommendedName>
</protein>
<dbReference type="SUPFAM" id="SSF56574">
    <property type="entry name" value="Serpins"/>
    <property type="match status" value="1"/>
</dbReference>
<dbReference type="OrthoDB" id="671595at2759"/>
<evidence type="ECO:0000256" key="5">
    <source>
        <dbReference type="ARBA" id="ARBA00022729"/>
    </source>
</evidence>
<dbReference type="EMBL" id="JRES01001533">
    <property type="protein sequence ID" value="KNC22231.1"/>
    <property type="molecule type" value="Genomic_DNA"/>
</dbReference>
<dbReference type="PANTHER" id="PTHR11461">
    <property type="entry name" value="SERINE PROTEASE INHIBITOR, SERPIN"/>
    <property type="match status" value="1"/>
</dbReference>
<keyword evidence="3" id="KW-0964">Secreted</keyword>
<dbReference type="InterPro" id="IPR036186">
    <property type="entry name" value="Serpin_sf"/>
</dbReference>
<dbReference type="InterPro" id="IPR023795">
    <property type="entry name" value="Serpin_CS"/>
</dbReference>
<dbReference type="InterPro" id="IPR000215">
    <property type="entry name" value="Serpin_fam"/>
</dbReference>
<dbReference type="AlphaFoldDB" id="A0A0L0BQE3"/>
<evidence type="ECO:0000256" key="7">
    <source>
        <dbReference type="ARBA" id="ARBA00023180"/>
    </source>
</evidence>
<comment type="subcellular location">
    <subcellularLocation>
        <location evidence="1">Secreted</location>
    </subcellularLocation>
</comment>
<dbReference type="PANTHER" id="PTHR11461:SF357">
    <property type="entry name" value="SERINE PROTEASE INHIBITOR 27A"/>
    <property type="match status" value="1"/>
</dbReference>
<dbReference type="InterPro" id="IPR042185">
    <property type="entry name" value="Serpin_sf_2"/>
</dbReference>
<evidence type="ECO:0000256" key="3">
    <source>
        <dbReference type="ARBA" id="ARBA00022525"/>
    </source>
</evidence>
<dbReference type="Proteomes" id="UP000037069">
    <property type="component" value="Unassembled WGS sequence"/>
</dbReference>
<dbReference type="OMA" id="VKSAQWA"/>
<comment type="similarity">
    <text evidence="2 8">Belongs to the serpin family.</text>
</comment>
<feature type="domain" description="Serpin" evidence="9">
    <location>
        <begin position="98"/>
        <end position="461"/>
    </location>
</feature>
<keyword evidence="6" id="KW-0722">Serine protease inhibitor</keyword>
<evidence type="ECO:0000256" key="8">
    <source>
        <dbReference type="RuleBase" id="RU000411"/>
    </source>
</evidence>
<dbReference type="Gene3D" id="2.30.39.10">
    <property type="entry name" value="Alpha-1-antitrypsin, domain 1"/>
    <property type="match status" value="1"/>
</dbReference>
<name>A0A0L0BQE3_LUCCU</name>
<evidence type="ECO:0000256" key="6">
    <source>
        <dbReference type="ARBA" id="ARBA00022900"/>
    </source>
</evidence>
<dbReference type="SMART" id="SM00093">
    <property type="entry name" value="SERPIN"/>
    <property type="match status" value="1"/>
</dbReference>
<gene>
    <name evidence="10" type="ORF">FF38_01866</name>
</gene>
<keyword evidence="11" id="KW-1185">Reference proteome</keyword>
<reference evidence="10 11" key="1">
    <citation type="journal article" date="2015" name="Nat. Commun.">
        <title>Lucilia cuprina genome unlocks parasitic fly biology to underpin future interventions.</title>
        <authorList>
            <person name="Anstead C.A."/>
            <person name="Korhonen P.K."/>
            <person name="Young N.D."/>
            <person name="Hall R.S."/>
            <person name="Jex A.R."/>
            <person name="Murali S.C."/>
            <person name="Hughes D.S."/>
            <person name="Lee S.F."/>
            <person name="Perry T."/>
            <person name="Stroehlein A.J."/>
            <person name="Ansell B.R."/>
            <person name="Breugelmans B."/>
            <person name="Hofmann A."/>
            <person name="Qu J."/>
            <person name="Dugan S."/>
            <person name="Lee S.L."/>
            <person name="Chao H."/>
            <person name="Dinh H."/>
            <person name="Han Y."/>
            <person name="Doddapaneni H.V."/>
            <person name="Worley K.C."/>
            <person name="Muzny D.M."/>
            <person name="Ioannidis P."/>
            <person name="Waterhouse R.M."/>
            <person name="Zdobnov E.M."/>
            <person name="James P.J."/>
            <person name="Bagnall N.H."/>
            <person name="Kotze A.C."/>
            <person name="Gibbs R.A."/>
            <person name="Richards S."/>
            <person name="Batterham P."/>
            <person name="Gasser R.B."/>
        </authorList>
    </citation>
    <scope>NUCLEOTIDE SEQUENCE [LARGE SCALE GENOMIC DNA]</scope>
    <source>
        <strain evidence="10 11">LS</strain>
        <tissue evidence="10">Full body</tissue>
    </source>
</reference>
<dbReference type="CDD" id="cd19578">
    <property type="entry name" value="serpinK_insect_SRPN2-like"/>
    <property type="match status" value="1"/>
</dbReference>
<accession>A0A0L0BQE3</accession>
<evidence type="ECO:0000313" key="11">
    <source>
        <dbReference type="Proteomes" id="UP000037069"/>
    </source>
</evidence>
<dbReference type="Gene3D" id="3.30.497.10">
    <property type="entry name" value="Antithrombin, subunit I, domain 2"/>
    <property type="match status" value="1"/>
</dbReference>
<dbReference type="InterPro" id="IPR042178">
    <property type="entry name" value="Serpin_sf_1"/>
</dbReference>
<dbReference type="GO" id="GO:0005615">
    <property type="term" value="C:extracellular space"/>
    <property type="evidence" value="ECO:0007669"/>
    <property type="project" value="InterPro"/>
</dbReference>
<keyword evidence="5" id="KW-0732">Signal</keyword>
<organism evidence="10 11">
    <name type="scientific">Lucilia cuprina</name>
    <name type="common">Green bottle fly</name>
    <name type="synonym">Australian sheep blowfly</name>
    <dbReference type="NCBI Taxonomy" id="7375"/>
    <lineage>
        <taxon>Eukaryota</taxon>
        <taxon>Metazoa</taxon>
        <taxon>Ecdysozoa</taxon>
        <taxon>Arthropoda</taxon>
        <taxon>Hexapoda</taxon>
        <taxon>Insecta</taxon>
        <taxon>Pterygota</taxon>
        <taxon>Neoptera</taxon>
        <taxon>Endopterygota</taxon>
        <taxon>Diptera</taxon>
        <taxon>Brachycera</taxon>
        <taxon>Muscomorpha</taxon>
        <taxon>Oestroidea</taxon>
        <taxon>Calliphoridae</taxon>
        <taxon>Luciliinae</taxon>
        <taxon>Lucilia</taxon>
    </lineage>
</organism>
<evidence type="ECO:0000256" key="4">
    <source>
        <dbReference type="ARBA" id="ARBA00022690"/>
    </source>
</evidence>
<proteinExistence type="inferred from homology"/>
<dbReference type="Pfam" id="PF00079">
    <property type="entry name" value="Serpin"/>
    <property type="match status" value="1"/>
</dbReference>
<dbReference type="FunFam" id="2.30.39.10:FF:000030">
    <property type="entry name" value="Serpin 2"/>
    <property type="match status" value="1"/>
</dbReference>
<evidence type="ECO:0000313" key="10">
    <source>
        <dbReference type="EMBL" id="KNC22231.1"/>
    </source>
</evidence>
<evidence type="ECO:0000256" key="2">
    <source>
        <dbReference type="ARBA" id="ARBA00009500"/>
    </source>
</evidence>
<dbReference type="InterPro" id="IPR023796">
    <property type="entry name" value="Serpin_dom"/>
</dbReference>
<keyword evidence="4" id="KW-0646">Protease inhibitor</keyword>
<sequence>MINKKIIIKNLITFCIIFNYCTLCVRAETKLTNMPEPLPPPGKSKTTSGSMAAQAANALTPTGIFNVIPQTFDTGFYAYDDMDDYVPFSSDAHDHFSWELLRDVLEEENTNVIISPFSVKLLLALLAEAAGNNTQTQRELIKTLEVIKSPDNLRGFYKKMLTSLKKENPYTTLNLETKMFTDEFIEPKQRYAAMLATYYGTDIERLNFKDAQASADHINNWCKNVTHGRLQNLVTKENIQNSVLLLTNAIYFNGLWRRQFNATYEGVFFKTPETQSRAQYMEQTEYFYYYDHSSMNTKILRLPYKGKKFSMFILLPKTKGGVEELTQVLQNDQVKRMQFMMEETKLKVTLPKFKFEFDKNLKNTLSALGINDIFTDDASLPGLDRGAEVAGKLKVSNVIQKAGIDVNEKGTEAFASTVFEIGNKFGGNPVIEEFTVNRPFIFFIEEEATGSIIFAGKVLEPVL</sequence>
<dbReference type="GO" id="GO:0004867">
    <property type="term" value="F:serine-type endopeptidase inhibitor activity"/>
    <property type="evidence" value="ECO:0007669"/>
    <property type="project" value="UniProtKB-KW"/>
</dbReference>